<comment type="similarity">
    <text evidence="2 7">Belongs to the glycosyl hydrolase 27 family.</text>
</comment>
<dbReference type="Pfam" id="PF16499">
    <property type="entry name" value="Melibiase_2"/>
    <property type="match status" value="1"/>
</dbReference>
<dbReference type="GO" id="GO:0016857">
    <property type="term" value="F:racemase and epimerase activity, acting on carbohydrates and derivatives"/>
    <property type="evidence" value="ECO:0007669"/>
    <property type="project" value="InterPro"/>
</dbReference>
<dbReference type="SUPFAM" id="SSF51445">
    <property type="entry name" value="(Trans)glycosidases"/>
    <property type="match status" value="1"/>
</dbReference>
<evidence type="ECO:0000256" key="8">
    <source>
        <dbReference type="SAM" id="Phobius"/>
    </source>
</evidence>
<dbReference type="SMART" id="SM00357">
    <property type="entry name" value="CSP"/>
    <property type="match status" value="2"/>
</dbReference>
<evidence type="ECO:0000313" key="10">
    <source>
        <dbReference type="EMBL" id="OLQ13951.1"/>
    </source>
</evidence>
<reference evidence="10 11" key="1">
    <citation type="submission" date="2016-02" db="EMBL/GenBank/DDBJ databases">
        <title>Genome analysis of coral dinoflagellate symbionts highlights evolutionary adaptations to a symbiotic lifestyle.</title>
        <authorList>
            <person name="Aranda M."/>
            <person name="Li Y."/>
            <person name="Liew Y.J."/>
            <person name="Baumgarten S."/>
            <person name="Simakov O."/>
            <person name="Wilson M."/>
            <person name="Piel J."/>
            <person name="Ashoor H."/>
            <person name="Bougouffa S."/>
            <person name="Bajic V.B."/>
            <person name="Ryu T."/>
            <person name="Ravasi T."/>
            <person name="Bayer T."/>
            <person name="Micklem G."/>
            <person name="Kim H."/>
            <person name="Bhak J."/>
            <person name="Lajeunesse T.C."/>
            <person name="Voolstra C.R."/>
        </authorList>
    </citation>
    <scope>NUCLEOTIDE SEQUENCE [LARGE SCALE GENOMIC DNA]</scope>
    <source>
        <strain evidence="10 11">CCMP2467</strain>
    </source>
</reference>
<keyword evidence="5 7" id="KW-0378">Hydrolase</keyword>
<dbReference type="Gene3D" id="2.60.40.1180">
    <property type="entry name" value="Golgi alpha-mannosidase II"/>
    <property type="match status" value="1"/>
</dbReference>
<dbReference type="Gene3D" id="2.40.50.140">
    <property type="entry name" value="Nucleic acid-binding proteins"/>
    <property type="match status" value="2"/>
</dbReference>
<dbReference type="InterPro" id="IPR012340">
    <property type="entry name" value="NA-bd_OB-fold"/>
</dbReference>
<dbReference type="Proteomes" id="UP000186817">
    <property type="component" value="Unassembled WGS sequence"/>
</dbReference>
<evidence type="ECO:0000256" key="1">
    <source>
        <dbReference type="ARBA" id="ARBA00001255"/>
    </source>
</evidence>
<proteinExistence type="inferred from homology"/>
<keyword evidence="8" id="KW-0472">Membrane</keyword>
<evidence type="ECO:0000256" key="2">
    <source>
        <dbReference type="ARBA" id="ARBA00009743"/>
    </source>
</evidence>
<dbReference type="InterPro" id="IPR002241">
    <property type="entry name" value="Glyco_hydro_27"/>
</dbReference>
<keyword evidence="8" id="KW-0812">Transmembrane</keyword>
<keyword evidence="6 7" id="KW-0326">Glycosidase</keyword>
<dbReference type="GO" id="GO:0004557">
    <property type="term" value="F:alpha-galactosidase activity"/>
    <property type="evidence" value="ECO:0007669"/>
    <property type="project" value="UniProtKB-EC"/>
</dbReference>
<accession>A0A1Q9F2R5</accession>
<dbReference type="Gene3D" id="3.20.20.70">
    <property type="entry name" value="Aldolase class I"/>
    <property type="match status" value="1"/>
</dbReference>
<evidence type="ECO:0000256" key="4">
    <source>
        <dbReference type="ARBA" id="ARBA00022729"/>
    </source>
</evidence>
<dbReference type="InterPro" id="IPR013785">
    <property type="entry name" value="Aldolase_TIM"/>
</dbReference>
<keyword evidence="7" id="KW-1015">Disulfide bond</keyword>
<keyword evidence="8" id="KW-1133">Transmembrane helix</keyword>
<evidence type="ECO:0000256" key="7">
    <source>
        <dbReference type="RuleBase" id="RU361168"/>
    </source>
</evidence>
<dbReference type="PANTHER" id="PTHR11452:SF33">
    <property type="entry name" value="ALPHA-GALACTOSIDASE 2"/>
    <property type="match status" value="1"/>
</dbReference>
<dbReference type="InterPro" id="IPR002059">
    <property type="entry name" value="CSP_DNA-bd"/>
</dbReference>
<dbReference type="InterPro" id="IPR011008">
    <property type="entry name" value="Dimeric_a/b-barrel"/>
</dbReference>
<dbReference type="EMBL" id="LSRX01000021">
    <property type="protein sequence ID" value="OLQ13951.1"/>
    <property type="molecule type" value="Genomic_DNA"/>
</dbReference>
<dbReference type="PANTHER" id="PTHR11452">
    <property type="entry name" value="ALPHA-GALACTOSIDASE/ALPHA-N-ACETYLGALACTOSAMINIDASE"/>
    <property type="match status" value="1"/>
</dbReference>
<keyword evidence="11" id="KW-1185">Reference proteome</keyword>
<evidence type="ECO:0000256" key="6">
    <source>
        <dbReference type="ARBA" id="ARBA00023295"/>
    </source>
</evidence>
<dbReference type="InterPro" id="IPR008000">
    <property type="entry name" value="Rham/fucose_mutarotase"/>
</dbReference>
<dbReference type="InterPro" id="IPR017853">
    <property type="entry name" value="GH"/>
</dbReference>
<dbReference type="GO" id="GO:0005975">
    <property type="term" value="P:carbohydrate metabolic process"/>
    <property type="evidence" value="ECO:0007669"/>
    <property type="project" value="InterPro"/>
</dbReference>
<dbReference type="Pfam" id="PF05336">
    <property type="entry name" value="rhaM"/>
    <property type="match status" value="1"/>
</dbReference>
<comment type="catalytic activity">
    <reaction evidence="1 7">
        <text>Hydrolysis of terminal, non-reducing alpha-D-galactose residues in alpha-D-galactosides, including galactose oligosaccharides, galactomannans and galactolipids.</text>
        <dbReference type="EC" id="3.2.1.22"/>
    </reaction>
</comment>
<evidence type="ECO:0000259" key="9">
    <source>
        <dbReference type="PROSITE" id="PS51857"/>
    </source>
</evidence>
<dbReference type="Pfam" id="PF00313">
    <property type="entry name" value="CSD"/>
    <property type="match status" value="2"/>
</dbReference>
<dbReference type="PRINTS" id="PR00740">
    <property type="entry name" value="GLHYDRLASE27"/>
</dbReference>
<evidence type="ECO:0000256" key="5">
    <source>
        <dbReference type="ARBA" id="ARBA00022801"/>
    </source>
</evidence>
<protein>
    <recommendedName>
        <fullName evidence="3 7">Alpha-galactosidase</fullName>
        <ecNumber evidence="3 7">3.2.1.22</ecNumber>
    </recommendedName>
    <alternativeName>
        <fullName evidence="7">Melibiase</fullName>
    </alternativeName>
</protein>
<dbReference type="InterPro" id="IPR011129">
    <property type="entry name" value="CSD"/>
</dbReference>
<dbReference type="OrthoDB" id="5795902at2759"/>
<dbReference type="PROSITE" id="PS51857">
    <property type="entry name" value="CSD_2"/>
    <property type="match status" value="1"/>
</dbReference>
<dbReference type="GO" id="GO:0003676">
    <property type="term" value="F:nucleic acid binding"/>
    <property type="evidence" value="ECO:0007669"/>
    <property type="project" value="InterPro"/>
</dbReference>
<name>A0A1Q9F2R5_SYMMI</name>
<dbReference type="InterPro" id="IPR041233">
    <property type="entry name" value="Melibiase_C"/>
</dbReference>
<evidence type="ECO:0000313" key="11">
    <source>
        <dbReference type="Proteomes" id="UP000186817"/>
    </source>
</evidence>
<dbReference type="EC" id="3.2.1.22" evidence="3 7"/>
<dbReference type="InterPro" id="IPR013780">
    <property type="entry name" value="Glyco_hydro_b"/>
</dbReference>
<keyword evidence="4" id="KW-0732">Signal</keyword>
<gene>
    <name evidence="10" type="ORF">AK812_SmicGene1967</name>
</gene>
<dbReference type="SUPFAM" id="SSF50249">
    <property type="entry name" value="Nucleic acid-binding proteins"/>
    <property type="match status" value="2"/>
</dbReference>
<comment type="caution">
    <text evidence="10">The sequence shown here is derived from an EMBL/GenBank/DDBJ whole genome shotgun (WGS) entry which is preliminary data.</text>
</comment>
<sequence length="1123" mass="121798">MLTAGEVFPRGGFTGYVSAFLHSYGDKGFGFIIRPDSTEIFVHVKAIIDGSILVKDDIVQFDMEESKVKPGQMQAINVSGGTGQPGKPGSSQGTVKNFREDKGFGFITLSDGSDLFMHIKVGFGSVRRRQAGFWSKPPEDVALTVSCACCLGRAGDGHRQWAWPNSTNGLEVLELVWEQHESDIPASNHGRDGLKKRSVDGIPTSLCDLGYCNVGLDEGWEDCMGGHQFHYHDDSGKPLVWLARFPNITSMTEHAHRLGLTAGWYLNGCTCPEKEVIDSMYDKDVAALVAFGFDAVKLDNCGAQHDLDKWAGLINKTGRKVMIENCHWGKTVPTETWCPWNFFRTSGDVRASYGSVVANLQTTVQWAQRNLSKPGCWAYPDMLEVGCNHGPGGDRDPGLSYPEARSHFSAWSIVSSPLTLSMDINDDDVMNAVWGIVSNKEVIAVNQAYAGHSGSPFKQSASQVTLKDDGHYVTVPTWQFFYKPLGGSRTAVLLMNHDRTSHDLVLNFKDVPGLACQKCTVRCLYGHRDLGEHEHSFTAQAVQSHDSRMFILMPAQAQSVVDGSIPQQGDVVRFDVEENRLKPGQMQACNVSPARTVAILRVTESGGSGQKGREQVPDLLSLILKRGKYGGGGGKGGQGAFNPYGMGDSVNRVPKLDLTLVGEASFTEHSCLNGMGGMGPMGMMPMGMMGMQGGDPMQQYGGQQQCMGGGGGGMQGGKAVSCCTGMISRRIGKGKWSKQDYHKDDNNDSEDGGDDDCSGDCAKLRSAGHHPCRSSVMFGFGGGEDVEHTSGLQRALSSVLCAVCGFPIVLIGGCILLGWNEKRDVCEQAAILSGQDAYKQVGCTDATQEAGNLVFFTCDLDQSSITPGLYQDLNAGDFSSVLSSYVGTGVKVEAEMDVCVEKSNTEKDSVGGGTTTVYSYERAWRSEPVDSSAFRDQSKARSQCGGLRVRSSSAAATDGSAMASTASFAFGAAVGALLGALWMSRRAAAKETRRKRVMQMAKVRPDRVKLYRRHHQAVWPEVEKGLAGSGVETISIWADPQDETSLFMYLELADDAQDLGPGSRYRANDTVREWEERMETEFHAGWTPFQEWYTLKAAGSRRVQVSTNSLPPSYSIMDESVLK</sequence>
<dbReference type="CDD" id="cd04458">
    <property type="entry name" value="CSP_CDS"/>
    <property type="match status" value="2"/>
</dbReference>
<dbReference type="AlphaFoldDB" id="A0A1Q9F2R5"/>
<feature type="domain" description="CSD" evidence="9">
    <location>
        <begin position="12"/>
        <end position="80"/>
    </location>
</feature>
<dbReference type="Gene3D" id="3.30.70.100">
    <property type="match status" value="1"/>
</dbReference>
<dbReference type="Pfam" id="PF17801">
    <property type="entry name" value="Melibiase_C"/>
    <property type="match status" value="1"/>
</dbReference>
<organism evidence="10 11">
    <name type="scientific">Symbiodinium microadriaticum</name>
    <name type="common">Dinoflagellate</name>
    <name type="synonym">Zooxanthella microadriatica</name>
    <dbReference type="NCBI Taxonomy" id="2951"/>
    <lineage>
        <taxon>Eukaryota</taxon>
        <taxon>Sar</taxon>
        <taxon>Alveolata</taxon>
        <taxon>Dinophyceae</taxon>
        <taxon>Suessiales</taxon>
        <taxon>Symbiodiniaceae</taxon>
        <taxon>Symbiodinium</taxon>
    </lineage>
</organism>
<dbReference type="SUPFAM" id="SSF51011">
    <property type="entry name" value="Glycosyl hydrolase domain"/>
    <property type="match status" value="1"/>
</dbReference>
<evidence type="ECO:0000256" key="3">
    <source>
        <dbReference type="ARBA" id="ARBA00012755"/>
    </source>
</evidence>
<dbReference type="CDD" id="cd14792">
    <property type="entry name" value="GH27"/>
    <property type="match status" value="1"/>
</dbReference>
<dbReference type="SUPFAM" id="SSF54909">
    <property type="entry name" value="Dimeric alpha+beta barrel"/>
    <property type="match status" value="1"/>
</dbReference>
<feature type="transmembrane region" description="Helical" evidence="8">
    <location>
        <begin position="961"/>
        <end position="984"/>
    </location>
</feature>